<evidence type="ECO:0000256" key="1">
    <source>
        <dbReference type="ARBA" id="ARBA00022603"/>
    </source>
</evidence>
<keyword evidence="2 4" id="KW-0808">Transferase</keyword>
<dbReference type="InterPro" id="IPR041698">
    <property type="entry name" value="Methyltransf_25"/>
</dbReference>
<evidence type="ECO:0000259" key="3">
    <source>
        <dbReference type="Pfam" id="PF13649"/>
    </source>
</evidence>
<proteinExistence type="predicted"/>
<accession>A0A6P2CF33</accession>
<dbReference type="CDD" id="cd02440">
    <property type="entry name" value="AdoMet_MTases"/>
    <property type="match status" value="1"/>
</dbReference>
<feature type="domain" description="Methyltransferase" evidence="3">
    <location>
        <begin position="55"/>
        <end position="145"/>
    </location>
</feature>
<dbReference type="GO" id="GO:0008168">
    <property type="term" value="F:methyltransferase activity"/>
    <property type="evidence" value="ECO:0007669"/>
    <property type="project" value="UniProtKB-KW"/>
</dbReference>
<reference evidence="4 5" key="1">
    <citation type="submission" date="2018-07" db="EMBL/GenBank/DDBJ databases">
        <title>Genome sequence of Rhodococcus rhodnii ATCC 35071 from Rhodnius prolixus.</title>
        <authorList>
            <person name="Patel V."/>
            <person name="Vogel K.J."/>
        </authorList>
    </citation>
    <scope>NUCLEOTIDE SEQUENCE [LARGE SCALE GENOMIC DNA]</scope>
    <source>
        <strain evidence="4 5">ATCC 35071</strain>
    </source>
</reference>
<sequence length="230" mass="24428">MTALPSHARVTADAYDAVAVLYAELFSDALDGSPSDRATLAAFAEVVRATGPGPVADLGCGPGHVTAHLADLGLDIFGVDLSPVMIDLARETYPGLRFEVGSMDALDMADGTLQGIVSWYSVIHAPPQDVPSYFGEFRRVLAPGGHLLLGFFESENDPVTEFDHKVTAAYRWPIDDLATLAGEAGFIEVGRTLREPLEGERFRQGRLLMRQGTQFAGEAVGLTPAGGPGE</sequence>
<evidence type="ECO:0000313" key="5">
    <source>
        <dbReference type="Proteomes" id="UP000471120"/>
    </source>
</evidence>
<evidence type="ECO:0000313" key="4">
    <source>
        <dbReference type="EMBL" id="TXG91165.1"/>
    </source>
</evidence>
<keyword evidence="1 4" id="KW-0489">Methyltransferase</keyword>
<dbReference type="AlphaFoldDB" id="A0A6P2CF33"/>
<comment type="caution">
    <text evidence="4">The sequence shown here is derived from an EMBL/GenBank/DDBJ whole genome shotgun (WGS) entry which is preliminary data.</text>
</comment>
<dbReference type="Pfam" id="PF13649">
    <property type="entry name" value="Methyltransf_25"/>
    <property type="match status" value="1"/>
</dbReference>
<dbReference type="InterPro" id="IPR029063">
    <property type="entry name" value="SAM-dependent_MTases_sf"/>
</dbReference>
<dbReference type="PANTHER" id="PTHR43861">
    <property type="entry name" value="TRANS-ACONITATE 2-METHYLTRANSFERASE-RELATED"/>
    <property type="match status" value="1"/>
</dbReference>
<dbReference type="SUPFAM" id="SSF53335">
    <property type="entry name" value="S-adenosyl-L-methionine-dependent methyltransferases"/>
    <property type="match status" value="1"/>
</dbReference>
<evidence type="ECO:0000256" key="2">
    <source>
        <dbReference type="ARBA" id="ARBA00022679"/>
    </source>
</evidence>
<dbReference type="PANTHER" id="PTHR43861:SF1">
    <property type="entry name" value="TRANS-ACONITATE 2-METHYLTRANSFERASE"/>
    <property type="match status" value="1"/>
</dbReference>
<dbReference type="GO" id="GO:0032259">
    <property type="term" value="P:methylation"/>
    <property type="evidence" value="ECO:0007669"/>
    <property type="project" value="UniProtKB-KW"/>
</dbReference>
<dbReference type="Proteomes" id="UP000471120">
    <property type="component" value="Unassembled WGS sequence"/>
</dbReference>
<name>A0A6P2CF33_9NOCA</name>
<organism evidence="4 5">
    <name type="scientific">Rhodococcus rhodnii</name>
    <dbReference type="NCBI Taxonomy" id="38312"/>
    <lineage>
        <taxon>Bacteria</taxon>
        <taxon>Bacillati</taxon>
        <taxon>Actinomycetota</taxon>
        <taxon>Actinomycetes</taxon>
        <taxon>Mycobacteriales</taxon>
        <taxon>Nocardiaceae</taxon>
        <taxon>Rhodococcus</taxon>
    </lineage>
</organism>
<gene>
    <name evidence="4" type="ORF">DW322_14235</name>
</gene>
<protein>
    <submittedName>
        <fullName evidence="4">Class I SAM-dependent methyltransferase</fullName>
    </submittedName>
</protein>
<dbReference type="Gene3D" id="3.40.50.150">
    <property type="entry name" value="Vaccinia Virus protein VP39"/>
    <property type="match status" value="1"/>
</dbReference>
<dbReference type="EMBL" id="QRCM01000001">
    <property type="protein sequence ID" value="TXG91165.1"/>
    <property type="molecule type" value="Genomic_DNA"/>
</dbReference>